<dbReference type="InterPro" id="IPR008949">
    <property type="entry name" value="Isoprenoid_synthase_dom_sf"/>
</dbReference>
<dbReference type="InterPro" id="IPR033749">
    <property type="entry name" value="Polyprenyl_synt_CS"/>
</dbReference>
<protein>
    <recommendedName>
        <fullName evidence="4">Farnesyl diphosphate synthase</fullName>
        <ecNumber evidence="3">2.5.1.10</ecNumber>
    </recommendedName>
    <alternativeName>
        <fullName evidence="10">(2E,6E)-farnesyl diphosphate synthase</fullName>
    </alternativeName>
    <alternativeName>
        <fullName evidence="9">Geranyltranstransferase</fullName>
    </alternativeName>
</protein>
<dbReference type="SFLD" id="SFLDS00005">
    <property type="entry name" value="Isoprenoid_Synthase_Type_I"/>
    <property type="match status" value="1"/>
</dbReference>
<dbReference type="CDD" id="cd00685">
    <property type="entry name" value="Trans_IPPS_HT"/>
    <property type="match status" value="1"/>
</dbReference>
<dbReference type="AlphaFoldDB" id="A0A415P9U7"/>
<dbReference type="GO" id="GO:0005737">
    <property type="term" value="C:cytoplasm"/>
    <property type="evidence" value="ECO:0007669"/>
    <property type="project" value="UniProtKB-ARBA"/>
</dbReference>
<evidence type="ECO:0000256" key="11">
    <source>
        <dbReference type="ARBA" id="ARBA00049399"/>
    </source>
</evidence>
<comment type="cofactor">
    <cofactor evidence="1">
        <name>Mg(2+)</name>
        <dbReference type="ChEBI" id="CHEBI:18420"/>
    </cofactor>
</comment>
<dbReference type="Gene3D" id="1.10.600.10">
    <property type="entry name" value="Farnesyl Diphosphate Synthase"/>
    <property type="match status" value="1"/>
</dbReference>
<proteinExistence type="inferred from homology"/>
<reference evidence="13" key="2">
    <citation type="submission" date="2021-02" db="EMBL/GenBank/DDBJ databases">
        <title>Infant gut strain persistence is associated with maternal origin, phylogeny, and functional potential including surface adhesion and iron acquisition.</title>
        <authorList>
            <person name="Lou Y.C."/>
        </authorList>
    </citation>
    <scope>NUCLEOTIDE SEQUENCE</scope>
    <source>
        <strain evidence="13">L3_108_103G1_dasL3_108_103G1_concoct_2</strain>
    </source>
</reference>
<dbReference type="SFLD" id="SFLDG01017">
    <property type="entry name" value="Polyprenyl_Transferase_Like"/>
    <property type="match status" value="1"/>
</dbReference>
<evidence type="ECO:0000256" key="12">
    <source>
        <dbReference type="RuleBase" id="RU004466"/>
    </source>
</evidence>
<keyword evidence="5 12" id="KW-0808">Transferase</keyword>
<dbReference type="Pfam" id="PF00348">
    <property type="entry name" value="polyprenyl_synt"/>
    <property type="match status" value="1"/>
</dbReference>
<dbReference type="EMBL" id="QRPK01000037">
    <property type="protein sequence ID" value="RHM09478.1"/>
    <property type="molecule type" value="Genomic_DNA"/>
</dbReference>
<comment type="similarity">
    <text evidence="2 12">Belongs to the FPP/GGPP synthase family.</text>
</comment>
<organism evidence="14 15">
    <name type="scientific">Amedibacillus dolichus</name>
    <dbReference type="NCBI Taxonomy" id="31971"/>
    <lineage>
        <taxon>Bacteria</taxon>
        <taxon>Bacillati</taxon>
        <taxon>Bacillota</taxon>
        <taxon>Erysipelotrichia</taxon>
        <taxon>Erysipelotrichales</taxon>
        <taxon>Erysipelotrichaceae</taxon>
        <taxon>Amedibacillus</taxon>
    </lineage>
</organism>
<evidence type="ECO:0000256" key="1">
    <source>
        <dbReference type="ARBA" id="ARBA00001946"/>
    </source>
</evidence>
<evidence type="ECO:0000256" key="10">
    <source>
        <dbReference type="ARBA" id="ARBA00032873"/>
    </source>
</evidence>
<comment type="catalytic activity">
    <reaction evidence="11">
        <text>isopentenyl diphosphate + (2E)-geranyl diphosphate = (2E,6E)-farnesyl diphosphate + diphosphate</text>
        <dbReference type="Rhea" id="RHEA:19361"/>
        <dbReference type="ChEBI" id="CHEBI:33019"/>
        <dbReference type="ChEBI" id="CHEBI:58057"/>
        <dbReference type="ChEBI" id="CHEBI:128769"/>
        <dbReference type="ChEBI" id="CHEBI:175763"/>
        <dbReference type="EC" id="2.5.1.10"/>
    </reaction>
</comment>
<reference evidence="14 15" key="1">
    <citation type="submission" date="2018-08" db="EMBL/GenBank/DDBJ databases">
        <title>A genome reference for cultivated species of the human gut microbiota.</title>
        <authorList>
            <person name="Zou Y."/>
            <person name="Xue W."/>
            <person name="Luo G."/>
        </authorList>
    </citation>
    <scope>NUCLEOTIDE SEQUENCE [LARGE SCALE GENOMIC DNA]</scope>
    <source>
        <strain evidence="14 15">AF35-6BH</strain>
    </source>
</reference>
<dbReference type="InterPro" id="IPR053378">
    <property type="entry name" value="Prenyl_diphosphate_synthase"/>
</dbReference>
<dbReference type="GO" id="GO:0004337">
    <property type="term" value="F:(2E,6E)-farnesyl diphosphate synthase activity"/>
    <property type="evidence" value="ECO:0007669"/>
    <property type="project" value="UniProtKB-EC"/>
</dbReference>
<gene>
    <name evidence="14" type="ORF">DWZ83_07240</name>
    <name evidence="13" type="ORF">KHZ85_08200</name>
</gene>
<dbReference type="PANTHER" id="PTHR43281">
    <property type="entry name" value="FARNESYL DIPHOSPHATE SYNTHASE"/>
    <property type="match status" value="1"/>
</dbReference>
<evidence type="ECO:0000313" key="15">
    <source>
        <dbReference type="Proteomes" id="UP000284868"/>
    </source>
</evidence>
<evidence type="ECO:0000256" key="3">
    <source>
        <dbReference type="ARBA" id="ARBA00012439"/>
    </source>
</evidence>
<dbReference type="SUPFAM" id="SSF48576">
    <property type="entry name" value="Terpenoid synthases"/>
    <property type="match status" value="1"/>
</dbReference>
<evidence type="ECO:0000256" key="7">
    <source>
        <dbReference type="ARBA" id="ARBA00022842"/>
    </source>
</evidence>
<dbReference type="FunFam" id="1.10.600.10:FF:000001">
    <property type="entry name" value="Geranylgeranyl diphosphate synthase"/>
    <property type="match status" value="1"/>
</dbReference>
<dbReference type="NCBIfam" id="NF045485">
    <property type="entry name" value="FPPsyn"/>
    <property type="match status" value="1"/>
</dbReference>
<evidence type="ECO:0000256" key="9">
    <source>
        <dbReference type="ARBA" id="ARBA00032380"/>
    </source>
</evidence>
<evidence type="ECO:0000313" key="14">
    <source>
        <dbReference type="EMBL" id="RHM09478.1"/>
    </source>
</evidence>
<dbReference type="PANTHER" id="PTHR43281:SF1">
    <property type="entry name" value="FARNESYL DIPHOSPHATE SYNTHASE"/>
    <property type="match status" value="1"/>
</dbReference>
<accession>A0A415P9U7</accession>
<dbReference type="EMBL" id="JAGZMZ010000022">
    <property type="protein sequence ID" value="MBS4884733.1"/>
    <property type="molecule type" value="Genomic_DNA"/>
</dbReference>
<dbReference type="InterPro" id="IPR000092">
    <property type="entry name" value="Polyprenyl_synt"/>
</dbReference>
<evidence type="ECO:0000256" key="8">
    <source>
        <dbReference type="ARBA" id="ARBA00023229"/>
    </source>
</evidence>
<keyword evidence="8" id="KW-0414">Isoprene biosynthesis</keyword>
<sequence>MNSFEEYLQNCLNNIKDSKVKEAMLYSLLAGGKRIRPQLLFSALKAYGIAEEKGFPCAAAIEMIHTYSLIHDDLPAMDDDTLRRGRPTCHIQFDEATAILAGDALLTQAFHEVLKSDATASQLVSLESLISSYSGANGMVLGQIYDLEAEGRCDVSIEALQRVHEYKTGKLITLPLLCAAVLANHEEDFEVWKSIGYAMGLSFQIQDDVFDVTSTCEELGKDIMSDAGNHKSTYVSLLGVERATQLAQEYYDQAWQHCLALRIDHSAMKPVFDALIKRKK</sequence>
<evidence type="ECO:0000256" key="2">
    <source>
        <dbReference type="ARBA" id="ARBA00006706"/>
    </source>
</evidence>
<evidence type="ECO:0000313" key="13">
    <source>
        <dbReference type="EMBL" id="MBS4884733.1"/>
    </source>
</evidence>
<name>A0A415P9U7_9FIRM</name>
<dbReference type="PROSITE" id="PS00723">
    <property type="entry name" value="POLYPRENYL_SYNTHASE_1"/>
    <property type="match status" value="1"/>
</dbReference>
<keyword evidence="15" id="KW-1185">Reference proteome</keyword>
<dbReference type="RefSeq" id="WP_022419748.1">
    <property type="nucleotide sequence ID" value="NZ_CAUFDR010000019.1"/>
</dbReference>
<keyword evidence="7" id="KW-0460">Magnesium</keyword>
<dbReference type="Proteomes" id="UP000284868">
    <property type="component" value="Unassembled WGS sequence"/>
</dbReference>
<keyword evidence="6" id="KW-0479">Metal-binding</keyword>
<dbReference type="OrthoDB" id="9805316at2"/>
<dbReference type="GO" id="GO:0016114">
    <property type="term" value="P:terpenoid biosynthetic process"/>
    <property type="evidence" value="ECO:0007669"/>
    <property type="project" value="UniProtKB-ARBA"/>
</dbReference>
<comment type="caution">
    <text evidence="14">The sequence shown here is derived from an EMBL/GenBank/DDBJ whole genome shotgun (WGS) entry which is preliminary data.</text>
</comment>
<evidence type="ECO:0000256" key="5">
    <source>
        <dbReference type="ARBA" id="ARBA00022679"/>
    </source>
</evidence>
<evidence type="ECO:0000256" key="6">
    <source>
        <dbReference type="ARBA" id="ARBA00022723"/>
    </source>
</evidence>
<dbReference type="EC" id="2.5.1.10" evidence="3"/>
<dbReference type="Proteomes" id="UP000753219">
    <property type="component" value="Unassembled WGS sequence"/>
</dbReference>
<dbReference type="GO" id="GO:0046872">
    <property type="term" value="F:metal ion binding"/>
    <property type="evidence" value="ECO:0007669"/>
    <property type="project" value="UniProtKB-KW"/>
</dbReference>
<evidence type="ECO:0000256" key="4">
    <source>
        <dbReference type="ARBA" id="ARBA00015100"/>
    </source>
</evidence>
<dbReference type="PROSITE" id="PS00444">
    <property type="entry name" value="POLYPRENYL_SYNTHASE_2"/>
    <property type="match status" value="1"/>
</dbReference>